<dbReference type="NCBIfam" id="TIGR01494">
    <property type="entry name" value="ATPase_P-type"/>
    <property type="match status" value="1"/>
</dbReference>
<gene>
    <name evidence="14" type="ORF">AWC22_27005</name>
</gene>
<dbReference type="EMBL" id="LQPQ01000177">
    <property type="protein sequence ID" value="ORW67928.1"/>
    <property type="molecule type" value="Genomic_DNA"/>
</dbReference>
<comment type="similarity">
    <text evidence="2 12">Belongs to the cation transport ATPase (P-type) (TC 3.A.3) family. Type IB subfamily.</text>
</comment>
<dbReference type="STRING" id="486698.AWC22_27005"/>
<dbReference type="CDD" id="cd07551">
    <property type="entry name" value="P-type_ATPase_HM_ZosA_PfeT-like"/>
    <property type="match status" value="1"/>
</dbReference>
<dbReference type="InterPro" id="IPR027256">
    <property type="entry name" value="P-typ_ATPase_IB"/>
</dbReference>
<keyword evidence="6 12" id="KW-0547">Nucleotide-binding</keyword>
<dbReference type="InterPro" id="IPR018303">
    <property type="entry name" value="ATPase_P-typ_P_site"/>
</dbReference>
<dbReference type="SFLD" id="SFLDF00027">
    <property type="entry name" value="p-type_atpase"/>
    <property type="match status" value="1"/>
</dbReference>
<dbReference type="GO" id="GO:0005524">
    <property type="term" value="F:ATP binding"/>
    <property type="evidence" value="ECO:0007669"/>
    <property type="project" value="UniProtKB-UniRule"/>
</dbReference>
<evidence type="ECO:0000256" key="5">
    <source>
        <dbReference type="ARBA" id="ARBA00022723"/>
    </source>
</evidence>
<dbReference type="PROSITE" id="PS00154">
    <property type="entry name" value="ATPASE_E1_E2"/>
    <property type="match status" value="1"/>
</dbReference>
<dbReference type="Proteomes" id="UP000193087">
    <property type="component" value="Unassembled WGS sequence"/>
</dbReference>
<dbReference type="PANTHER" id="PTHR43079">
    <property type="entry name" value="PROBABLE CADMIUM/ZINC-TRANSPORTING ATPASE HMA1"/>
    <property type="match status" value="1"/>
</dbReference>
<dbReference type="PROSITE" id="PS01229">
    <property type="entry name" value="COF_2"/>
    <property type="match status" value="1"/>
</dbReference>
<organism evidence="14 15">
    <name type="scientific">Mycobacterium riyadhense</name>
    <dbReference type="NCBI Taxonomy" id="486698"/>
    <lineage>
        <taxon>Bacteria</taxon>
        <taxon>Bacillati</taxon>
        <taxon>Actinomycetota</taxon>
        <taxon>Actinomycetes</taxon>
        <taxon>Mycobacteriales</taxon>
        <taxon>Mycobacteriaceae</taxon>
        <taxon>Mycobacterium</taxon>
    </lineage>
</organism>
<feature type="domain" description="P-type ATPase A" evidence="13">
    <location>
        <begin position="145"/>
        <end position="245"/>
    </location>
</feature>
<keyword evidence="11 12" id="KW-0472">Membrane</keyword>
<dbReference type="GeneID" id="93494407"/>
<dbReference type="InterPro" id="IPR001757">
    <property type="entry name" value="P_typ_ATPase"/>
</dbReference>
<evidence type="ECO:0000256" key="2">
    <source>
        <dbReference type="ARBA" id="ARBA00006024"/>
    </source>
</evidence>
<evidence type="ECO:0000256" key="12">
    <source>
        <dbReference type="RuleBase" id="RU362081"/>
    </source>
</evidence>
<accession>A0A1X2BWD3</accession>
<dbReference type="InterPro" id="IPR051949">
    <property type="entry name" value="Cation_Transport_ATPase"/>
</dbReference>
<dbReference type="SFLD" id="SFLDS00003">
    <property type="entry name" value="Haloacid_Dehalogenase"/>
    <property type="match status" value="1"/>
</dbReference>
<dbReference type="InterPro" id="IPR008250">
    <property type="entry name" value="ATPase_P-typ_transduc_dom_A_sf"/>
</dbReference>
<dbReference type="SUPFAM" id="SSF81653">
    <property type="entry name" value="Calcium ATPase, transduction domain A"/>
    <property type="match status" value="1"/>
</dbReference>
<feature type="transmembrane region" description="Helical" evidence="12">
    <location>
        <begin position="96"/>
        <end position="123"/>
    </location>
</feature>
<dbReference type="InterPro" id="IPR023299">
    <property type="entry name" value="ATPase_P-typ_cyto_dom_N"/>
</dbReference>
<dbReference type="PANTHER" id="PTHR43079:SF1">
    <property type="entry name" value="CADMIUM_ZINC-TRANSPORTING ATPASE HMA1, CHLOROPLASTIC-RELATED"/>
    <property type="match status" value="1"/>
</dbReference>
<evidence type="ECO:0000256" key="3">
    <source>
        <dbReference type="ARBA" id="ARBA00022475"/>
    </source>
</evidence>
<dbReference type="AlphaFoldDB" id="A0A1X2BWD3"/>
<dbReference type="SFLD" id="SFLDG00002">
    <property type="entry name" value="C1.7:_P-type_atpase_like"/>
    <property type="match status" value="1"/>
</dbReference>
<keyword evidence="8" id="KW-0460">Magnesium</keyword>
<evidence type="ECO:0000256" key="8">
    <source>
        <dbReference type="ARBA" id="ARBA00022842"/>
    </source>
</evidence>
<dbReference type="InterPro" id="IPR023214">
    <property type="entry name" value="HAD_sf"/>
</dbReference>
<dbReference type="PRINTS" id="PR00941">
    <property type="entry name" value="CDATPASE"/>
</dbReference>
<keyword evidence="7 12" id="KW-0067">ATP-binding</keyword>
<dbReference type="Gene3D" id="3.40.50.1000">
    <property type="entry name" value="HAD superfamily/HAD-like"/>
    <property type="match status" value="1"/>
</dbReference>
<dbReference type="OrthoDB" id="7059309at2"/>
<keyword evidence="15" id="KW-1185">Reference proteome</keyword>
<dbReference type="Pfam" id="PF00122">
    <property type="entry name" value="E1-E2_ATPase"/>
    <property type="match status" value="1"/>
</dbReference>
<evidence type="ECO:0000256" key="4">
    <source>
        <dbReference type="ARBA" id="ARBA00022692"/>
    </source>
</evidence>
<sequence>MTLTAFEVTAPEATFDRAPRTISQPLSWRAALWSVVSVRWAAVALALFLAGLAAQGSGAPESVWWTLYLACYLAGGWGSAWAGAQALRNKALDVDLLMIVAAIGAVAIGQIFDGALLIVIFATSGALDDVATKHTADSVKGLLDLAPDWAVVIEGDGNERAVPASELVIGDRVVIRPGERIPADGVVISGSSDVDQCSITGESMPMTKDSGDEVFAGTVNGSGVLQLVVTRDPSQTVVARIVELVAKASATKAKTQLFIEKIEQRYSVGVVAATLALVTIPLLMGAPLQPTLLRAMTFMIVASPCAVVLATMPPLLSAIANAGRHGVLVKSAVVVERLADTSIVALDKTGTLTCGIPQLTTVEPLKPEALGVAGLLQLAAAAEQSSEHPLGRAIVDEARSRGIAVPAAEDFRALPGRGVRATVGRDFVEVCSPHGYRGAPVPELAPILEAGATAAIVLLNGVAVGVLGLTDQVRPDAAESVASLTALTAAPPVLLTGDNGRAARRVAQHAGITDVRAALLPEQKVEAVRGLQAVGHRVLVVGDGVNDAPAMAAARTSMAMGAGADLTLQTADGVTVRDELHTIPTMIGLARQARRVVTANLAIAATFITVLVLWDLFGHLPLPLGVAGHEGSTVLVALNGMRLLTNRSWRAAAHSCRGTCAEG</sequence>
<evidence type="ECO:0000313" key="14">
    <source>
        <dbReference type="EMBL" id="ORW67928.1"/>
    </source>
</evidence>
<evidence type="ECO:0000256" key="9">
    <source>
        <dbReference type="ARBA" id="ARBA00022967"/>
    </source>
</evidence>
<dbReference type="InterPro" id="IPR036412">
    <property type="entry name" value="HAD-like_sf"/>
</dbReference>
<evidence type="ECO:0000256" key="7">
    <source>
        <dbReference type="ARBA" id="ARBA00022840"/>
    </source>
</evidence>
<keyword evidence="9" id="KW-1278">Translocase</keyword>
<name>A0A1X2BWD3_9MYCO</name>
<evidence type="ECO:0000256" key="11">
    <source>
        <dbReference type="ARBA" id="ARBA00023136"/>
    </source>
</evidence>
<evidence type="ECO:0000256" key="10">
    <source>
        <dbReference type="ARBA" id="ARBA00022989"/>
    </source>
</evidence>
<feature type="transmembrane region" description="Helical" evidence="12">
    <location>
        <begin position="266"/>
        <end position="286"/>
    </location>
</feature>
<evidence type="ECO:0000313" key="15">
    <source>
        <dbReference type="Proteomes" id="UP000193087"/>
    </source>
</evidence>
<dbReference type="Pfam" id="PF00702">
    <property type="entry name" value="Hydrolase"/>
    <property type="match status" value="1"/>
</dbReference>
<dbReference type="NCBIfam" id="TIGR01525">
    <property type="entry name" value="ATPase-IB_hvy"/>
    <property type="match status" value="1"/>
</dbReference>
<dbReference type="SUPFAM" id="SSF56784">
    <property type="entry name" value="HAD-like"/>
    <property type="match status" value="1"/>
</dbReference>
<comment type="caution">
    <text evidence="14">The sequence shown here is derived from an EMBL/GenBank/DDBJ whole genome shotgun (WGS) entry which is preliminary data.</text>
</comment>
<dbReference type="GO" id="GO:0046872">
    <property type="term" value="F:metal ion binding"/>
    <property type="evidence" value="ECO:0007669"/>
    <property type="project" value="UniProtKB-KW"/>
</dbReference>
<comment type="subcellular location">
    <subcellularLocation>
        <location evidence="1">Cell membrane</location>
        <topology evidence="1">Multi-pass membrane protein</topology>
    </subcellularLocation>
</comment>
<evidence type="ECO:0000256" key="6">
    <source>
        <dbReference type="ARBA" id="ARBA00022741"/>
    </source>
</evidence>
<dbReference type="InterPro" id="IPR059000">
    <property type="entry name" value="ATPase_P-type_domA"/>
</dbReference>
<dbReference type="InterPro" id="IPR044492">
    <property type="entry name" value="P_typ_ATPase_HD_dom"/>
</dbReference>
<keyword evidence="10 12" id="KW-1133">Transmembrane helix</keyword>
<feature type="transmembrane region" description="Helical" evidence="12">
    <location>
        <begin position="596"/>
        <end position="614"/>
    </location>
</feature>
<dbReference type="RefSeq" id="WP_085252192.1">
    <property type="nucleotide sequence ID" value="NZ_CAJMWJ010000001.1"/>
</dbReference>
<dbReference type="GO" id="GO:0005886">
    <property type="term" value="C:plasma membrane"/>
    <property type="evidence" value="ECO:0007669"/>
    <property type="project" value="UniProtKB-SubCell"/>
</dbReference>
<feature type="transmembrane region" description="Helical" evidence="12">
    <location>
        <begin position="65"/>
        <end position="84"/>
    </location>
</feature>
<dbReference type="FunFam" id="2.70.150.10:FF:000002">
    <property type="entry name" value="Copper-transporting ATPase 1, putative"/>
    <property type="match status" value="1"/>
</dbReference>
<reference evidence="14 15" key="1">
    <citation type="submission" date="2016-01" db="EMBL/GenBank/DDBJ databases">
        <title>The new phylogeny of the genus Mycobacterium.</title>
        <authorList>
            <person name="Tarcisio F."/>
            <person name="Conor M."/>
            <person name="Antonella G."/>
            <person name="Elisabetta G."/>
            <person name="Giulia F.S."/>
            <person name="Sara T."/>
            <person name="Anna F."/>
            <person name="Clotilde B."/>
            <person name="Roberto B."/>
            <person name="Veronica D.S."/>
            <person name="Fabio R."/>
            <person name="Monica P."/>
            <person name="Olivier J."/>
            <person name="Enrico T."/>
            <person name="Nicola S."/>
        </authorList>
    </citation>
    <scope>NUCLEOTIDE SEQUENCE [LARGE SCALE GENOMIC DNA]</scope>
    <source>
        <strain evidence="14 15">DSM 45176</strain>
    </source>
</reference>
<dbReference type="SUPFAM" id="SSF81665">
    <property type="entry name" value="Calcium ATPase, transmembrane domain M"/>
    <property type="match status" value="1"/>
</dbReference>
<evidence type="ECO:0000256" key="1">
    <source>
        <dbReference type="ARBA" id="ARBA00004651"/>
    </source>
</evidence>
<keyword evidence="3 12" id="KW-1003">Cell membrane</keyword>
<feature type="transmembrane region" description="Helical" evidence="12">
    <location>
        <begin position="30"/>
        <end position="53"/>
    </location>
</feature>
<proteinExistence type="inferred from homology"/>
<protein>
    <submittedName>
        <fullName evidence="14">Metal-transporting ATPase</fullName>
    </submittedName>
</protein>
<feature type="transmembrane region" description="Helical" evidence="12">
    <location>
        <begin position="292"/>
        <end position="316"/>
    </location>
</feature>
<keyword evidence="4 12" id="KW-0812">Transmembrane</keyword>
<evidence type="ECO:0000259" key="13">
    <source>
        <dbReference type="Pfam" id="PF00122"/>
    </source>
</evidence>
<dbReference type="PRINTS" id="PR00119">
    <property type="entry name" value="CATATPASE"/>
</dbReference>
<dbReference type="Gene3D" id="2.70.150.10">
    <property type="entry name" value="Calcium-transporting ATPase, cytoplasmic transduction domain A"/>
    <property type="match status" value="1"/>
</dbReference>
<dbReference type="Gene3D" id="3.40.1110.10">
    <property type="entry name" value="Calcium-transporting ATPase, cytoplasmic domain N"/>
    <property type="match status" value="1"/>
</dbReference>
<dbReference type="GO" id="GO:0019829">
    <property type="term" value="F:ATPase-coupled monoatomic cation transmembrane transporter activity"/>
    <property type="evidence" value="ECO:0007669"/>
    <property type="project" value="InterPro"/>
</dbReference>
<keyword evidence="5 12" id="KW-0479">Metal-binding</keyword>
<dbReference type="InterPro" id="IPR023298">
    <property type="entry name" value="ATPase_P-typ_TM_dom_sf"/>
</dbReference>
<dbReference type="GO" id="GO:0016887">
    <property type="term" value="F:ATP hydrolysis activity"/>
    <property type="evidence" value="ECO:0007669"/>
    <property type="project" value="InterPro"/>
</dbReference>
<dbReference type="NCBIfam" id="TIGR01512">
    <property type="entry name" value="ATPase-IB2_Cd"/>
    <property type="match status" value="1"/>
</dbReference>